<keyword evidence="2" id="KW-1185">Reference proteome</keyword>
<gene>
    <name evidence="1" type="ORF">E3N88_43155</name>
</gene>
<reference evidence="1 2" key="1">
    <citation type="submission" date="2019-05" db="EMBL/GenBank/DDBJ databases">
        <title>Mikania micrantha, genome provides insights into the molecular mechanism of rapid growth.</title>
        <authorList>
            <person name="Liu B."/>
        </authorList>
    </citation>
    <scope>NUCLEOTIDE SEQUENCE [LARGE SCALE GENOMIC DNA]</scope>
    <source>
        <strain evidence="1">NLD-2019</strain>
        <tissue evidence="1">Leaf</tissue>
    </source>
</reference>
<comment type="caution">
    <text evidence="1">The sequence shown here is derived from an EMBL/GenBank/DDBJ whole genome shotgun (WGS) entry which is preliminary data.</text>
</comment>
<dbReference type="OrthoDB" id="1418220at2759"/>
<sequence>MLWSFLYSQKHSRFMVEENKCPGHASFNRKWIERYFDLDPSSAAIGYFPAICSSKSQLGSKIVLSAAWCRNVKGSQKSQPCMVKIASRKESNVAVIKQFSSREYEHSYVMVMMSLRCKDATRTKLSKDCCKYGVENVRDEFLGKTTSICENESMNLSRSRNNRNSHLQTIYEVTYMSEVVESRELREAIYQQQSYITAVDSALVLRSVSKSLCEALCTPLFIAKHRAKFFQISWHALWVEVKYDGYLVEKYGDERSNHPKFDEVLWSRATGGKNKRKVYGLSCVNDSNAHGRQNPEVC</sequence>
<dbReference type="Proteomes" id="UP000326396">
    <property type="component" value="Unassembled WGS sequence"/>
</dbReference>
<dbReference type="EMBL" id="SZYD01000973">
    <property type="protein sequence ID" value="KAD1209167.1"/>
    <property type="molecule type" value="Genomic_DNA"/>
</dbReference>
<protein>
    <submittedName>
        <fullName evidence="1">Uncharacterized protein</fullName>
    </submittedName>
</protein>
<accession>A0A5N6LGJ4</accession>
<organism evidence="1 2">
    <name type="scientific">Mikania micrantha</name>
    <name type="common">bitter vine</name>
    <dbReference type="NCBI Taxonomy" id="192012"/>
    <lineage>
        <taxon>Eukaryota</taxon>
        <taxon>Viridiplantae</taxon>
        <taxon>Streptophyta</taxon>
        <taxon>Embryophyta</taxon>
        <taxon>Tracheophyta</taxon>
        <taxon>Spermatophyta</taxon>
        <taxon>Magnoliopsida</taxon>
        <taxon>eudicotyledons</taxon>
        <taxon>Gunneridae</taxon>
        <taxon>Pentapetalae</taxon>
        <taxon>asterids</taxon>
        <taxon>campanulids</taxon>
        <taxon>Asterales</taxon>
        <taxon>Asteraceae</taxon>
        <taxon>Asteroideae</taxon>
        <taxon>Heliantheae alliance</taxon>
        <taxon>Eupatorieae</taxon>
        <taxon>Mikania</taxon>
    </lineage>
</organism>
<evidence type="ECO:0000313" key="2">
    <source>
        <dbReference type="Proteomes" id="UP000326396"/>
    </source>
</evidence>
<proteinExistence type="predicted"/>
<evidence type="ECO:0000313" key="1">
    <source>
        <dbReference type="EMBL" id="KAD1209167.1"/>
    </source>
</evidence>
<dbReference type="AlphaFoldDB" id="A0A5N6LGJ4"/>
<name>A0A5N6LGJ4_9ASTR</name>